<sequence length="47" mass="4742">MSSSSRKTLSLTIYKTNGDDDDGDVGGDDGDDVGGDDDDGGDVGDDD</sequence>
<dbReference type="InParanoid" id="A0A3P7E1G0"/>
<keyword evidence="3" id="KW-1185">Reference proteome</keyword>
<protein>
    <submittedName>
        <fullName evidence="2">Uncharacterized protein</fullName>
    </submittedName>
</protein>
<evidence type="ECO:0000313" key="2">
    <source>
        <dbReference type="EMBL" id="VDM13236.1"/>
    </source>
</evidence>
<accession>A0A3P7E1G0</accession>
<feature type="compositionally biased region" description="Acidic residues" evidence="1">
    <location>
        <begin position="19"/>
        <end position="47"/>
    </location>
</feature>
<feature type="non-terminal residue" evidence="2">
    <location>
        <position position="47"/>
    </location>
</feature>
<evidence type="ECO:0000256" key="1">
    <source>
        <dbReference type="SAM" id="MobiDB-lite"/>
    </source>
</evidence>
<organism evidence="2 3">
    <name type="scientific">Wuchereria bancrofti</name>
    <dbReference type="NCBI Taxonomy" id="6293"/>
    <lineage>
        <taxon>Eukaryota</taxon>
        <taxon>Metazoa</taxon>
        <taxon>Ecdysozoa</taxon>
        <taxon>Nematoda</taxon>
        <taxon>Chromadorea</taxon>
        <taxon>Rhabditida</taxon>
        <taxon>Spirurina</taxon>
        <taxon>Spiruromorpha</taxon>
        <taxon>Filarioidea</taxon>
        <taxon>Onchocercidae</taxon>
        <taxon>Wuchereria</taxon>
    </lineage>
</organism>
<dbReference type="AlphaFoldDB" id="A0A3P7E1G0"/>
<evidence type="ECO:0000313" key="3">
    <source>
        <dbReference type="Proteomes" id="UP000270924"/>
    </source>
</evidence>
<reference evidence="2 3" key="1">
    <citation type="submission" date="2018-11" db="EMBL/GenBank/DDBJ databases">
        <authorList>
            <consortium name="Pathogen Informatics"/>
        </authorList>
    </citation>
    <scope>NUCLEOTIDE SEQUENCE [LARGE SCALE GENOMIC DNA]</scope>
</reference>
<proteinExistence type="predicted"/>
<name>A0A3P7E1G0_WUCBA</name>
<feature type="compositionally biased region" description="Polar residues" evidence="1">
    <location>
        <begin position="1"/>
        <end position="15"/>
    </location>
</feature>
<gene>
    <name evidence="2" type="ORF">WBA_LOCUS6622</name>
</gene>
<dbReference type="Proteomes" id="UP000270924">
    <property type="component" value="Unassembled WGS sequence"/>
</dbReference>
<dbReference type="EMBL" id="UYWW01004046">
    <property type="protein sequence ID" value="VDM13236.1"/>
    <property type="molecule type" value="Genomic_DNA"/>
</dbReference>
<feature type="region of interest" description="Disordered" evidence="1">
    <location>
        <begin position="1"/>
        <end position="47"/>
    </location>
</feature>